<organism evidence="11 12">
    <name type="scientific">Parastrongyloides trichosuri</name>
    <name type="common">Possum-specific nematode worm</name>
    <dbReference type="NCBI Taxonomy" id="131310"/>
    <lineage>
        <taxon>Eukaryota</taxon>
        <taxon>Metazoa</taxon>
        <taxon>Ecdysozoa</taxon>
        <taxon>Nematoda</taxon>
        <taxon>Chromadorea</taxon>
        <taxon>Rhabditida</taxon>
        <taxon>Tylenchina</taxon>
        <taxon>Panagrolaimomorpha</taxon>
        <taxon>Strongyloidoidea</taxon>
        <taxon>Strongyloididae</taxon>
        <taxon>Parastrongyloides</taxon>
    </lineage>
</organism>
<feature type="disulfide bond" evidence="7">
    <location>
        <begin position="104"/>
        <end position="126"/>
    </location>
</feature>
<dbReference type="Gene3D" id="3.40.390.10">
    <property type="entry name" value="Collagenase (Catalytic Domain)"/>
    <property type="match status" value="1"/>
</dbReference>
<dbReference type="InterPro" id="IPR001506">
    <property type="entry name" value="Peptidase_M12A"/>
</dbReference>
<dbReference type="GO" id="GO:0006508">
    <property type="term" value="P:proteolysis"/>
    <property type="evidence" value="ECO:0007669"/>
    <property type="project" value="UniProtKB-KW"/>
</dbReference>
<evidence type="ECO:0000256" key="3">
    <source>
        <dbReference type="ARBA" id="ARBA00022801"/>
    </source>
</evidence>
<keyword evidence="4 8" id="KW-0862">Zinc</keyword>
<evidence type="ECO:0000256" key="6">
    <source>
        <dbReference type="ARBA" id="ARBA00023157"/>
    </source>
</evidence>
<feature type="domain" description="Peptidase M12A" evidence="10">
    <location>
        <begin position="40"/>
        <end position="224"/>
    </location>
</feature>
<protein>
    <recommendedName>
        <fullName evidence="8">Metalloendopeptidase</fullName>
        <ecNumber evidence="8">3.4.24.-</ecNumber>
    </recommendedName>
</protein>
<dbReference type="SMART" id="SM00235">
    <property type="entry name" value="ZnMc"/>
    <property type="match status" value="1"/>
</dbReference>
<comment type="caution">
    <text evidence="7">Lacks conserved residue(s) required for the propagation of feature annotation.</text>
</comment>
<dbReference type="PANTHER" id="PTHR10127:SF780">
    <property type="entry name" value="METALLOENDOPEPTIDASE"/>
    <property type="match status" value="1"/>
</dbReference>
<name>A0A0N4ZII5_PARTI</name>
<evidence type="ECO:0000313" key="11">
    <source>
        <dbReference type="Proteomes" id="UP000038045"/>
    </source>
</evidence>
<keyword evidence="2 8" id="KW-0479">Metal-binding</keyword>
<dbReference type="Pfam" id="PF01400">
    <property type="entry name" value="Astacin"/>
    <property type="match status" value="1"/>
</dbReference>
<dbReference type="PROSITE" id="PS51864">
    <property type="entry name" value="ASTACIN"/>
    <property type="match status" value="1"/>
</dbReference>
<evidence type="ECO:0000256" key="7">
    <source>
        <dbReference type="PROSITE-ProRule" id="PRU01211"/>
    </source>
</evidence>
<dbReference type="Proteomes" id="UP000038045">
    <property type="component" value="Unplaced"/>
</dbReference>
<keyword evidence="9" id="KW-1133">Transmembrane helix</keyword>
<evidence type="ECO:0000256" key="5">
    <source>
        <dbReference type="ARBA" id="ARBA00023049"/>
    </source>
</evidence>
<keyword evidence="9" id="KW-0812">Transmembrane</keyword>
<dbReference type="InterPro" id="IPR006026">
    <property type="entry name" value="Peptidase_Metallo"/>
</dbReference>
<evidence type="ECO:0000256" key="2">
    <source>
        <dbReference type="ARBA" id="ARBA00022723"/>
    </source>
</evidence>
<dbReference type="GO" id="GO:0004222">
    <property type="term" value="F:metalloendopeptidase activity"/>
    <property type="evidence" value="ECO:0007669"/>
    <property type="project" value="UniProtKB-UniRule"/>
</dbReference>
<evidence type="ECO:0000256" key="8">
    <source>
        <dbReference type="RuleBase" id="RU361183"/>
    </source>
</evidence>
<reference evidence="12" key="1">
    <citation type="submission" date="2017-02" db="UniProtKB">
        <authorList>
            <consortium name="WormBaseParasite"/>
        </authorList>
    </citation>
    <scope>IDENTIFICATION</scope>
</reference>
<keyword evidence="5 8" id="KW-0482">Metalloprotease</keyword>
<keyword evidence="9" id="KW-0472">Membrane</keyword>
<dbReference type="PANTHER" id="PTHR10127">
    <property type="entry name" value="DISCOIDIN, CUB, EGF, LAMININ , AND ZINC METALLOPROTEASE DOMAIN CONTAINING"/>
    <property type="match status" value="1"/>
</dbReference>
<dbReference type="SUPFAM" id="SSF55486">
    <property type="entry name" value="Metalloproteases ('zincins'), catalytic domain"/>
    <property type="match status" value="1"/>
</dbReference>
<feature type="transmembrane region" description="Helical" evidence="9">
    <location>
        <begin position="23"/>
        <end position="42"/>
    </location>
</feature>
<keyword evidence="3 8" id="KW-0378">Hydrolase</keyword>
<evidence type="ECO:0000256" key="4">
    <source>
        <dbReference type="ARBA" id="ARBA00022833"/>
    </source>
</evidence>
<proteinExistence type="predicted"/>
<keyword evidence="1 8" id="KW-0645">Protease</keyword>
<dbReference type="EC" id="3.4.24.-" evidence="8"/>
<evidence type="ECO:0000256" key="9">
    <source>
        <dbReference type="SAM" id="Phobius"/>
    </source>
</evidence>
<dbReference type="GO" id="GO:0008270">
    <property type="term" value="F:zinc ion binding"/>
    <property type="evidence" value="ECO:0007669"/>
    <property type="project" value="InterPro"/>
</dbReference>
<dbReference type="PRINTS" id="PR00480">
    <property type="entry name" value="ASTACIN"/>
</dbReference>
<comment type="cofactor">
    <cofactor evidence="8">
        <name>Zn(2+)</name>
        <dbReference type="ChEBI" id="CHEBI:29105"/>
    </cofactor>
    <text evidence="8">Binds 1 zinc ion per subunit.</text>
</comment>
<dbReference type="InterPro" id="IPR024079">
    <property type="entry name" value="MetalloPept_cat_dom_sf"/>
</dbReference>
<sequence>MEKFFKALIKILFAYFTFNQVDMFLIINFILLLFASISFGAIRKDEKYKWPKTGIRVNYYWNSWYLDKAIANLEANTCLRFKREYDYYGIKDDNGLEFFWTDYCYVDHVGKKEKKESNKIYVSKHCMYDVTKIEALMLQALGLLTEYSREDRDNYTVITKENINPKYESYFYLNSKDNASTYGTPYDYGSVLHDDSKAFSLNNKNTLEVKEQKHKEFYQKMLGQ</sequence>
<dbReference type="WBParaSite" id="PTRK_0000774000.1">
    <property type="protein sequence ID" value="PTRK_0000774000.1"/>
    <property type="gene ID" value="PTRK_0000774000"/>
</dbReference>
<accession>A0A0N4ZII5</accession>
<keyword evidence="6 7" id="KW-1015">Disulfide bond</keyword>
<keyword evidence="11" id="KW-1185">Reference proteome</keyword>
<evidence type="ECO:0000256" key="1">
    <source>
        <dbReference type="ARBA" id="ARBA00022670"/>
    </source>
</evidence>
<evidence type="ECO:0000313" key="12">
    <source>
        <dbReference type="WBParaSite" id="PTRK_0000774000.1"/>
    </source>
</evidence>
<dbReference type="AlphaFoldDB" id="A0A0N4ZII5"/>
<evidence type="ECO:0000259" key="10">
    <source>
        <dbReference type="PROSITE" id="PS51864"/>
    </source>
</evidence>